<dbReference type="AlphaFoldDB" id="A0A844H3J7"/>
<organism evidence="1 2">
    <name type="scientific">Paracoccus limosus</name>
    <dbReference type="NCBI Taxonomy" id="913252"/>
    <lineage>
        <taxon>Bacteria</taxon>
        <taxon>Pseudomonadati</taxon>
        <taxon>Pseudomonadota</taxon>
        <taxon>Alphaproteobacteria</taxon>
        <taxon>Rhodobacterales</taxon>
        <taxon>Paracoccaceae</taxon>
        <taxon>Paracoccus</taxon>
    </lineage>
</organism>
<dbReference type="Proteomes" id="UP000442533">
    <property type="component" value="Unassembled WGS sequence"/>
</dbReference>
<dbReference type="EMBL" id="WMIF01000006">
    <property type="protein sequence ID" value="MTH34134.1"/>
    <property type="molecule type" value="Genomic_DNA"/>
</dbReference>
<comment type="caution">
    <text evidence="1">The sequence shown here is derived from an EMBL/GenBank/DDBJ whole genome shotgun (WGS) entry which is preliminary data.</text>
</comment>
<evidence type="ECO:0000313" key="2">
    <source>
        <dbReference type="Proteomes" id="UP000442533"/>
    </source>
</evidence>
<keyword evidence="2" id="KW-1185">Reference proteome</keyword>
<dbReference type="RefSeq" id="WP_155063694.1">
    <property type="nucleotide sequence ID" value="NZ_WMIF01000006.1"/>
</dbReference>
<dbReference type="OrthoDB" id="7775421at2"/>
<proteinExistence type="predicted"/>
<protein>
    <submittedName>
        <fullName evidence="1">Uncharacterized protein</fullName>
    </submittedName>
</protein>
<sequence length="98" mass="10554">MSDPSPFRSMDFWIAVGVALIVKVKTSASLGPAKVITTIAVAVGAAWIGTDYVAEVIGVPQPVAAAIVTLTAEGVMRWLLIASEDPRQALDLWKYWRK</sequence>
<reference evidence="1 2" key="1">
    <citation type="submission" date="2019-11" db="EMBL/GenBank/DDBJ databases">
        <authorList>
            <person name="Dong K."/>
        </authorList>
    </citation>
    <scope>NUCLEOTIDE SEQUENCE [LARGE SCALE GENOMIC DNA]</scope>
    <source>
        <strain evidence="1 2">JCM 17370</strain>
    </source>
</reference>
<name>A0A844H3J7_9RHOB</name>
<gene>
    <name evidence="1" type="ORF">GL279_05905</name>
</gene>
<accession>A0A844H3J7</accession>
<evidence type="ECO:0000313" key="1">
    <source>
        <dbReference type="EMBL" id="MTH34134.1"/>
    </source>
</evidence>